<organism evidence="1 2">
    <name type="scientific">Thelephora ganbajun</name>
    <name type="common">Ganba fungus</name>
    <dbReference type="NCBI Taxonomy" id="370292"/>
    <lineage>
        <taxon>Eukaryota</taxon>
        <taxon>Fungi</taxon>
        <taxon>Dikarya</taxon>
        <taxon>Basidiomycota</taxon>
        <taxon>Agaricomycotina</taxon>
        <taxon>Agaricomycetes</taxon>
        <taxon>Thelephorales</taxon>
        <taxon>Thelephoraceae</taxon>
        <taxon>Thelephora</taxon>
    </lineage>
</organism>
<proteinExistence type="predicted"/>
<dbReference type="Proteomes" id="UP000886501">
    <property type="component" value="Unassembled WGS sequence"/>
</dbReference>
<protein>
    <submittedName>
        <fullName evidence="1">Uncharacterized protein</fullName>
    </submittedName>
</protein>
<dbReference type="EMBL" id="MU118083">
    <property type="protein sequence ID" value="KAF9645656.1"/>
    <property type="molecule type" value="Genomic_DNA"/>
</dbReference>
<reference evidence="1" key="2">
    <citation type="journal article" date="2020" name="Nat. Commun.">
        <title>Large-scale genome sequencing of mycorrhizal fungi provides insights into the early evolution of symbiotic traits.</title>
        <authorList>
            <person name="Miyauchi S."/>
            <person name="Kiss E."/>
            <person name="Kuo A."/>
            <person name="Drula E."/>
            <person name="Kohler A."/>
            <person name="Sanchez-Garcia M."/>
            <person name="Morin E."/>
            <person name="Andreopoulos B."/>
            <person name="Barry K.W."/>
            <person name="Bonito G."/>
            <person name="Buee M."/>
            <person name="Carver A."/>
            <person name="Chen C."/>
            <person name="Cichocki N."/>
            <person name="Clum A."/>
            <person name="Culley D."/>
            <person name="Crous P.W."/>
            <person name="Fauchery L."/>
            <person name="Girlanda M."/>
            <person name="Hayes R.D."/>
            <person name="Keri Z."/>
            <person name="LaButti K."/>
            <person name="Lipzen A."/>
            <person name="Lombard V."/>
            <person name="Magnuson J."/>
            <person name="Maillard F."/>
            <person name="Murat C."/>
            <person name="Nolan M."/>
            <person name="Ohm R.A."/>
            <person name="Pangilinan J."/>
            <person name="Pereira M.F."/>
            <person name="Perotto S."/>
            <person name="Peter M."/>
            <person name="Pfister S."/>
            <person name="Riley R."/>
            <person name="Sitrit Y."/>
            <person name="Stielow J.B."/>
            <person name="Szollosi G."/>
            <person name="Zifcakova L."/>
            <person name="Stursova M."/>
            <person name="Spatafora J.W."/>
            <person name="Tedersoo L."/>
            <person name="Vaario L.M."/>
            <person name="Yamada A."/>
            <person name="Yan M."/>
            <person name="Wang P."/>
            <person name="Xu J."/>
            <person name="Bruns T."/>
            <person name="Baldrian P."/>
            <person name="Vilgalys R."/>
            <person name="Dunand C."/>
            <person name="Henrissat B."/>
            <person name="Grigoriev I.V."/>
            <person name="Hibbett D."/>
            <person name="Nagy L.G."/>
            <person name="Martin F.M."/>
        </authorList>
    </citation>
    <scope>NUCLEOTIDE SEQUENCE</scope>
    <source>
        <strain evidence="1">P2</strain>
    </source>
</reference>
<evidence type="ECO:0000313" key="1">
    <source>
        <dbReference type="EMBL" id="KAF9645656.1"/>
    </source>
</evidence>
<comment type="caution">
    <text evidence="1">The sequence shown here is derived from an EMBL/GenBank/DDBJ whole genome shotgun (WGS) entry which is preliminary data.</text>
</comment>
<reference evidence="1" key="1">
    <citation type="submission" date="2019-10" db="EMBL/GenBank/DDBJ databases">
        <authorList>
            <consortium name="DOE Joint Genome Institute"/>
            <person name="Kuo A."/>
            <person name="Miyauchi S."/>
            <person name="Kiss E."/>
            <person name="Drula E."/>
            <person name="Kohler A."/>
            <person name="Sanchez-Garcia M."/>
            <person name="Andreopoulos B."/>
            <person name="Barry K.W."/>
            <person name="Bonito G."/>
            <person name="Buee M."/>
            <person name="Carver A."/>
            <person name="Chen C."/>
            <person name="Cichocki N."/>
            <person name="Clum A."/>
            <person name="Culley D."/>
            <person name="Crous P.W."/>
            <person name="Fauchery L."/>
            <person name="Girlanda M."/>
            <person name="Hayes R."/>
            <person name="Keri Z."/>
            <person name="Labutti K."/>
            <person name="Lipzen A."/>
            <person name="Lombard V."/>
            <person name="Magnuson J."/>
            <person name="Maillard F."/>
            <person name="Morin E."/>
            <person name="Murat C."/>
            <person name="Nolan M."/>
            <person name="Ohm R."/>
            <person name="Pangilinan J."/>
            <person name="Pereira M."/>
            <person name="Perotto S."/>
            <person name="Peter M."/>
            <person name="Riley R."/>
            <person name="Sitrit Y."/>
            <person name="Stielow B."/>
            <person name="Szollosi G."/>
            <person name="Zifcakova L."/>
            <person name="Stursova M."/>
            <person name="Spatafora J.W."/>
            <person name="Tedersoo L."/>
            <person name="Vaario L.-M."/>
            <person name="Yamada A."/>
            <person name="Yan M."/>
            <person name="Wang P."/>
            <person name="Xu J."/>
            <person name="Bruns T."/>
            <person name="Baldrian P."/>
            <person name="Vilgalys R."/>
            <person name="Henrissat B."/>
            <person name="Grigoriev I.V."/>
            <person name="Hibbett D."/>
            <person name="Nagy L.G."/>
            <person name="Martin F.M."/>
        </authorList>
    </citation>
    <scope>NUCLEOTIDE SEQUENCE</scope>
    <source>
        <strain evidence="1">P2</strain>
    </source>
</reference>
<gene>
    <name evidence="1" type="ORF">BDM02DRAFT_3130940</name>
</gene>
<accession>A0ACB6Z7R3</accession>
<name>A0ACB6Z7R3_THEGA</name>
<sequence length="191" mass="20900">MAPPFDAFDTRHLGSKNDLEVYGGEVDPNWSGGWILVGGYALGLIIGACTKYQEKQIANHADPAQLPCQFIASPDIISYEVRIKSLKPGRSYTNLYAEFIQAVRKTELPLNGPWDTTTIPSPYAHRTPLFTDPSIIEAIHEVVANFNGDPRTVVDHAWPKRNSPEVKGSLFEHPKIGDTSEKIGGGGVDEG</sequence>
<evidence type="ECO:0000313" key="2">
    <source>
        <dbReference type="Proteomes" id="UP000886501"/>
    </source>
</evidence>
<keyword evidence="2" id="KW-1185">Reference proteome</keyword>